<evidence type="ECO:0000313" key="4">
    <source>
        <dbReference type="EMBL" id="KAK9032658.1"/>
    </source>
</evidence>
<dbReference type="EMBL" id="JBBPBN010000009">
    <property type="protein sequence ID" value="KAK9032658.1"/>
    <property type="molecule type" value="Genomic_DNA"/>
</dbReference>
<dbReference type="InterPro" id="IPR035979">
    <property type="entry name" value="RBD_domain_sf"/>
</dbReference>
<feature type="region of interest" description="Disordered" evidence="2">
    <location>
        <begin position="170"/>
        <end position="193"/>
    </location>
</feature>
<comment type="caution">
    <text evidence="4">The sequence shown here is derived from an EMBL/GenBank/DDBJ whole genome shotgun (WGS) entry which is preliminary data.</text>
</comment>
<dbReference type="Proteomes" id="UP001396334">
    <property type="component" value="Unassembled WGS sequence"/>
</dbReference>
<dbReference type="PROSITE" id="PS50102">
    <property type="entry name" value="RRM"/>
    <property type="match status" value="1"/>
</dbReference>
<evidence type="ECO:0000259" key="3">
    <source>
        <dbReference type="PROSITE" id="PS50102"/>
    </source>
</evidence>
<dbReference type="CDD" id="cd00590">
    <property type="entry name" value="RRM_SF"/>
    <property type="match status" value="1"/>
</dbReference>
<feature type="domain" description="RRM" evidence="3">
    <location>
        <begin position="1"/>
        <end position="71"/>
    </location>
</feature>
<protein>
    <recommendedName>
        <fullName evidence="3">RRM domain-containing protein</fullName>
    </recommendedName>
</protein>
<gene>
    <name evidence="4" type="ORF">V6N11_056916</name>
</gene>
<keyword evidence="5" id="KW-1185">Reference proteome</keyword>
<dbReference type="Pfam" id="PF00076">
    <property type="entry name" value="RRM_1"/>
    <property type="match status" value="1"/>
</dbReference>
<name>A0ABR2T568_9ROSI</name>
<organism evidence="4 5">
    <name type="scientific">Hibiscus sabdariffa</name>
    <name type="common">roselle</name>
    <dbReference type="NCBI Taxonomy" id="183260"/>
    <lineage>
        <taxon>Eukaryota</taxon>
        <taxon>Viridiplantae</taxon>
        <taxon>Streptophyta</taxon>
        <taxon>Embryophyta</taxon>
        <taxon>Tracheophyta</taxon>
        <taxon>Spermatophyta</taxon>
        <taxon>Magnoliopsida</taxon>
        <taxon>eudicotyledons</taxon>
        <taxon>Gunneridae</taxon>
        <taxon>Pentapetalae</taxon>
        <taxon>rosids</taxon>
        <taxon>malvids</taxon>
        <taxon>Malvales</taxon>
        <taxon>Malvaceae</taxon>
        <taxon>Malvoideae</taxon>
        <taxon>Hibiscus</taxon>
    </lineage>
</organism>
<dbReference type="Gene3D" id="3.30.70.330">
    <property type="match status" value="1"/>
</dbReference>
<dbReference type="InterPro" id="IPR012677">
    <property type="entry name" value="Nucleotide-bd_a/b_plait_sf"/>
</dbReference>
<sequence length="193" mass="21526">MIERLHWKGLWQCFDRNGEVLDVFVPVKRTIDGAHFGFVRMASRADALRAIKRLDGCVLYGSKVRVLFVVRDTRDSFWRRKRGSLPRLSDPPSIGIKGVDIEGAKVECEMGKLRSVEGVVDDEKLVILHTCAIGWVKKVVSISVLAREMAKAVQEAELVRVPAVEERDIDSRSEYGGSVQHGNSVVSPASHES</sequence>
<dbReference type="SUPFAM" id="SSF54928">
    <property type="entry name" value="RNA-binding domain, RBD"/>
    <property type="match status" value="1"/>
</dbReference>
<keyword evidence="1" id="KW-0694">RNA-binding</keyword>
<accession>A0ABR2T568</accession>
<evidence type="ECO:0000313" key="5">
    <source>
        <dbReference type="Proteomes" id="UP001396334"/>
    </source>
</evidence>
<dbReference type="InterPro" id="IPR000504">
    <property type="entry name" value="RRM_dom"/>
</dbReference>
<evidence type="ECO:0000256" key="2">
    <source>
        <dbReference type="SAM" id="MobiDB-lite"/>
    </source>
</evidence>
<evidence type="ECO:0000256" key="1">
    <source>
        <dbReference type="PROSITE-ProRule" id="PRU00176"/>
    </source>
</evidence>
<proteinExistence type="predicted"/>
<reference evidence="4 5" key="1">
    <citation type="journal article" date="2024" name="G3 (Bethesda)">
        <title>Genome assembly of Hibiscus sabdariffa L. provides insights into metabolisms of medicinal natural products.</title>
        <authorList>
            <person name="Kim T."/>
        </authorList>
    </citation>
    <scope>NUCLEOTIDE SEQUENCE [LARGE SCALE GENOMIC DNA]</scope>
    <source>
        <strain evidence="4">TK-2024</strain>
        <tissue evidence="4">Old leaves</tissue>
    </source>
</reference>